<organism evidence="1 2">
    <name type="scientific">Promethearchaeum syntrophicum</name>
    <dbReference type="NCBI Taxonomy" id="2594042"/>
    <lineage>
        <taxon>Archaea</taxon>
        <taxon>Promethearchaeati</taxon>
        <taxon>Promethearchaeota</taxon>
        <taxon>Promethearchaeia</taxon>
        <taxon>Promethearchaeales</taxon>
        <taxon>Promethearchaeaceae</taxon>
        <taxon>Promethearchaeum</taxon>
    </lineage>
</organism>
<sequence length="58" mass="7035">MSKSNKFSANISEKQEEFQKLLEKFNNMDDPIERYMKRQEMCEIKDFLSQFDILIEVP</sequence>
<protein>
    <submittedName>
        <fullName evidence="1">Uncharacterized protein</fullName>
    </submittedName>
</protein>
<dbReference type="EMBL" id="CP042905">
    <property type="protein sequence ID" value="QEE14237.1"/>
    <property type="molecule type" value="Genomic_DNA"/>
</dbReference>
<dbReference type="AlphaFoldDB" id="A0A5B9D619"/>
<dbReference type="GeneID" id="43869610"/>
<evidence type="ECO:0000313" key="1">
    <source>
        <dbReference type="EMBL" id="QEE14237.1"/>
    </source>
</evidence>
<gene>
    <name evidence="1" type="ORF">DSAG12_00048</name>
</gene>
<accession>A0A5B9D619</accession>
<name>A0A5B9D619_9ARCH</name>
<reference evidence="1 2" key="1">
    <citation type="journal article" date="2020" name="Nature">
        <title>Isolation of an archaeon at the prokaryote-eukaryote interface.</title>
        <authorList>
            <person name="Imachi H."/>
            <person name="Nobu M.K."/>
            <person name="Nakahara N."/>
            <person name="Morono Y."/>
            <person name="Ogawara M."/>
            <person name="Takaki Y."/>
            <person name="Takano Y."/>
            <person name="Uematsu K."/>
            <person name="Ikuta T."/>
            <person name="Ito M."/>
            <person name="Matsui Y."/>
            <person name="Miyazaki M."/>
            <person name="Murata K."/>
            <person name="Saito Y."/>
            <person name="Sakai S."/>
            <person name="Song C."/>
            <person name="Tasumi E."/>
            <person name="Yamanaka Y."/>
            <person name="Yamaguchi T."/>
            <person name="Kamagata Y."/>
            <person name="Tamaki H."/>
            <person name="Takai K."/>
        </authorList>
    </citation>
    <scope>NUCLEOTIDE SEQUENCE [LARGE SCALE GENOMIC DNA]</scope>
    <source>
        <strain evidence="1 2">MK-D1</strain>
    </source>
</reference>
<proteinExistence type="predicted"/>
<evidence type="ECO:0000313" key="2">
    <source>
        <dbReference type="Proteomes" id="UP000321408"/>
    </source>
</evidence>
<keyword evidence="2" id="KW-1185">Reference proteome</keyword>
<dbReference type="RefSeq" id="WP_162306481.1">
    <property type="nucleotide sequence ID" value="NZ_CP042905.2"/>
</dbReference>
<dbReference type="KEGG" id="psyt:DSAG12_00048"/>
<reference evidence="1 2" key="2">
    <citation type="journal article" date="2024" name="Int. J. Syst. Evol. Microbiol.">
        <title>Promethearchaeum syntrophicum gen. nov., sp. nov., an anaerobic, obligately syntrophic archaeon, the first isolate of the lineage 'Asgard' archaea, and proposal of the new archaeal phylum Promethearchaeota phyl. nov. and kingdom Promethearchaeati regn. nov.</title>
        <authorList>
            <person name="Imachi H."/>
            <person name="Nobu M.K."/>
            <person name="Kato S."/>
            <person name="Takaki Y."/>
            <person name="Miyazaki M."/>
            <person name="Miyata M."/>
            <person name="Ogawara M."/>
            <person name="Saito Y."/>
            <person name="Sakai S."/>
            <person name="Tahara Y.O."/>
            <person name="Takano Y."/>
            <person name="Tasumi E."/>
            <person name="Uematsu K."/>
            <person name="Yoshimura T."/>
            <person name="Itoh T."/>
            <person name="Ohkuma M."/>
            <person name="Takai K."/>
        </authorList>
    </citation>
    <scope>NUCLEOTIDE SEQUENCE [LARGE SCALE GENOMIC DNA]</scope>
    <source>
        <strain evidence="1 2">MK-D1</strain>
    </source>
</reference>
<dbReference type="Proteomes" id="UP000321408">
    <property type="component" value="Chromosome"/>
</dbReference>